<dbReference type="SMART" id="SM00567">
    <property type="entry name" value="EZ_HEAT"/>
    <property type="match status" value="2"/>
</dbReference>
<accession>A0A523UNY3</accession>
<protein>
    <recommendedName>
        <fullName evidence="5">HEAT repeat domain-containing protein</fullName>
    </recommendedName>
</protein>
<dbReference type="PANTHER" id="PTHR12697">
    <property type="entry name" value="PBS LYASE HEAT-LIKE PROTEIN"/>
    <property type="match status" value="1"/>
</dbReference>
<feature type="coiled-coil region" evidence="1">
    <location>
        <begin position="1"/>
        <end position="28"/>
    </location>
</feature>
<evidence type="ECO:0000313" key="4">
    <source>
        <dbReference type="Proteomes" id="UP000315525"/>
    </source>
</evidence>
<dbReference type="InterPro" id="IPR016024">
    <property type="entry name" value="ARM-type_fold"/>
</dbReference>
<dbReference type="Gene3D" id="1.25.10.10">
    <property type="entry name" value="Leucine-rich Repeat Variant"/>
    <property type="match status" value="1"/>
</dbReference>
<dbReference type="GO" id="GO:0016491">
    <property type="term" value="F:oxidoreductase activity"/>
    <property type="evidence" value="ECO:0007669"/>
    <property type="project" value="TreeGrafter"/>
</dbReference>
<evidence type="ECO:0000256" key="2">
    <source>
        <dbReference type="SAM" id="MobiDB-lite"/>
    </source>
</evidence>
<dbReference type="Pfam" id="PF13646">
    <property type="entry name" value="HEAT_2"/>
    <property type="match status" value="1"/>
</dbReference>
<evidence type="ECO:0000313" key="3">
    <source>
        <dbReference type="EMBL" id="TET44250.1"/>
    </source>
</evidence>
<gene>
    <name evidence="3" type="ORF">E3J62_10880</name>
</gene>
<dbReference type="Proteomes" id="UP000315525">
    <property type="component" value="Unassembled WGS sequence"/>
</dbReference>
<dbReference type="EMBL" id="SOJN01000132">
    <property type="protein sequence ID" value="TET44250.1"/>
    <property type="molecule type" value="Genomic_DNA"/>
</dbReference>
<sequence>MTDSVNVMKSLEAEEEELEALELETAKRILLSLSKAVTNMRFYLPNNPLVCSSKSELYQEMTNLLKRWHTASYEITDEEVTYKGTPVYQIEDKANNFFFIFYRDGVRRITFHEGLSSEELNTFLEIIREAVNSSEEETDIVSLLWNGGFTSIEYIAIQTFTGTDTGSSEAPDTGGKEGTPISKGPITTGNVADLTNESRVVSPETSARGPTTEQGTPYGTSASVLAQSTAPSQSHVLNAEMGRTDKEFLKTITPEEIKEKVQVLAQFSPMARFAGVLFDLLNLEEDILERSHLLNLVQDHVKDLALQQEFEHASKTIKKIVRILEDSAFQKGHFHEMLSSFLEKITSIVQSGPMKKKIRDAFPEKPTGVLDFLQVVGPGAIPVLLELVPVAKDVDSRASLRNALSALAVHHISKLAEAVSNQDAHVAREVVAIIGRIGDPKGSRILKSCLRHHDASVRAEAVRALGQIGDSDSTKLILEFLKDPDTEVRILAIKTLDTAKDKLLRQTIRDMVTSRSFRFRPTREKIALIDALRRAKSDDVVPAFTGFFRTGWFRKMEDDSVMVAMIGALASIGTRAARKLLEQGSKSRRKTIAVESFRALQCFEE</sequence>
<evidence type="ECO:0000256" key="1">
    <source>
        <dbReference type="SAM" id="Coils"/>
    </source>
</evidence>
<feature type="compositionally biased region" description="Polar residues" evidence="2">
    <location>
        <begin position="185"/>
        <end position="219"/>
    </location>
</feature>
<dbReference type="InterPro" id="IPR004155">
    <property type="entry name" value="PBS_lyase_HEAT"/>
</dbReference>
<proteinExistence type="predicted"/>
<keyword evidence="1" id="KW-0175">Coiled coil</keyword>
<feature type="region of interest" description="Disordered" evidence="2">
    <location>
        <begin position="162"/>
        <end position="219"/>
    </location>
</feature>
<dbReference type="SUPFAM" id="SSF48371">
    <property type="entry name" value="ARM repeat"/>
    <property type="match status" value="1"/>
</dbReference>
<dbReference type="InterPro" id="IPR011989">
    <property type="entry name" value="ARM-like"/>
</dbReference>
<evidence type="ECO:0008006" key="5">
    <source>
        <dbReference type="Google" id="ProtNLM"/>
    </source>
</evidence>
<dbReference type="PANTHER" id="PTHR12697:SF5">
    <property type="entry name" value="DEOXYHYPUSINE HYDROXYLASE"/>
    <property type="match status" value="1"/>
</dbReference>
<dbReference type="AlphaFoldDB" id="A0A523UNY3"/>
<reference evidence="3 4" key="1">
    <citation type="submission" date="2019-03" db="EMBL/GenBank/DDBJ databases">
        <title>Metabolic potential of uncultured bacteria and archaea associated with petroleum seepage in deep-sea sediments.</title>
        <authorList>
            <person name="Dong X."/>
            <person name="Hubert C."/>
        </authorList>
    </citation>
    <scope>NUCLEOTIDE SEQUENCE [LARGE SCALE GENOMIC DNA]</scope>
    <source>
        <strain evidence="3">E44_bin18</strain>
    </source>
</reference>
<organism evidence="3 4">
    <name type="scientific">candidate division TA06 bacterium</name>
    <dbReference type="NCBI Taxonomy" id="2250710"/>
    <lineage>
        <taxon>Bacteria</taxon>
        <taxon>Bacteria division TA06</taxon>
    </lineage>
</organism>
<name>A0A523UNY3_UNCT6</name>
<comment type="caution">
    <text evidence="3">The sequence shown here is derived from an EMBL/GenBank/DDBJ whole genome shotgun (WGS) entry which is preliminary data.</text>
</comment>